<organism evidence="3">
    <name type="scientific">marine metagenome</name>
    <dbReference type="NCBI Taxonomy" id="408172"/>
    <lineage>
        <taxon>unclassified sequences</taxon>
        <taxon>metagenomes</taxon>
        <taxon>ecological metagenomes</taxon>
    </lineage>
</organism>
<sequence>MKNNILFASSALLIAGIFFVINDAIINYLSSQNIQFYHFIFYGSPAYLSIPLYLFAKGDLKKHLVSTNYKILIFRSFIFSPMPFITFVALKNITLPEFTTLNMSSPLVAAIFAYFILKEKLNVFIYLSLIIGFTGVLFVVQPGFETFNIYFLVALLGVFFITLSTTIVNKYNTIATALGYFLYGGLIIHIISFFLFVIDPLKINLNIFLLIS</sequence>
<dbReference type="SUPFAM" id="SSF103481">
    <property type="entry name" value="Multidrug resistance efflux transporter EmrE"/>
    <property type="match status" value="1"/>
</dbReference>
<feature type="transmembrane region" description="Helical" evidence="1">
    <location>
        <begin position="180"/>
        <end position="198"/>
    </location>
</feature>
<dbReference type="AlphaFoldDB" id="A0A382NPC4"/>
<feature type="transmembrane region" description="Helical" evidence="1">
    <location>
        <begin position="6"/>
        <end position="29"/>
    </location>
</feature>
<evidence type="ECO:0000313" key="3">
    <source>
        <dbReference type="EMBL" id="SVC63033.1"/>
    </source>
</evidence>
<dbReference type="Pfam" id="PF00892">
    <property type="entry name" value="EamA"/>
    <property type="match status" value="1"/>
</dbReference>
<feature type="non-terminal residue" evidence="3">
    <location>
        <position position="212"/>
    </location>
</feature>
<gene>
    <name evidence="3" type="ORF">METZ01_LOCUS315887</name>
</gene>
<evidence type="ECO:0000256" key="1">
    <source>
        <dbReference type="SAM" id="Phobius"/>
    </source>
</evidence>
<keyword evidence="1" id="KW-1133">Transmembrane helix</keyword>
<feature type="transmembrane region" description="Helical" evidence="1">
    <location>
        <begin position="123"/>
        <end position="140"/>
    </location>
</feature>
<feature type="domain" description="EamA" evidence="2">
    <location>
        <begin position="5"/>
        <end position="140"/>
    </location>
</feature>
<proteinExistence type="predicted"/>
<dbReference type="GO" id="GO:0016020">
    <property type="term" value="C:membrane"/>
    <property type="evidence" value="ECO:0007669"/>
    <property type="project" value="InterPro"/>
</dbReference>
<reference evidence="3" key="1">
    <citation type="submission" date="2018-05" db="EMBL/GenBank/DDBJ databases">
        <authorList>
            <person name="Lanie J.A."/>
            <person name="Ng W.-L."/>
            <person name="Kazmierczak K.M."/>
            <person name="Andrzejewski T.M."/>
            <person name="Davidsen T.M."/>
            <person name="Wayne K.J."/>
            <person name="Tettelin H."/>
            <person name="Glass J.I."/>
            <person name="Rusch D."/>
            <person name="Podicherti R."/>
            <person name="Tsui H.-C.T."/>
            <person name="Winkler M.E."/>
        </authorList>
    </citation>
    <scope>NUCLEOTIDE SEQUENCE</scope>
</reference>
<feature type="transmembrane region" description="Helical" evidence="1">
    <location>
        <begin position="147"/>
        <end position="168"/>
    </location>
</feature>
<dbReference type="EMBL" id="UINC01101869">
    <property type="protein sequence ID" value="SVC63033.1"/>
    <property type="molecule type" value="Genomic_DNA"/>
</dbReference>
<evidence type="ECO:0000259" key="2">
    <source>
        <dbReference type="Pfam" id="PF00892"/>
    </source>
</evidence>
<keyword evidence="1" id="KW-0812">Transmembrane</keyword>
<dbReference type="InterPro" id="IPR037185">
    <property type="entry name" value="EmrE-like"/>
</dbReference>
<dbReference type="InterPro" id="IPR000620">
    <property type="entry name" value="EamA_dom"/>
</dbReference>
<keyword evidence="1" id="KW-0472">Membrane</keyword>
<name>A0A382NPC4_9ZZZZ</name>
<feature type="transmembrane region" description="Helical" evidence="1">
    <location>
        <begin position="99"/>
        <end position="117"/>
    </location>
</feature>
<feature type="transmembrane region" description="Helical" evidence="1">
    <location>
        <begin position="71"/>
        <end position="90"/>
    </location>
</feature>
<protein>
    <recommendedName>
        <fullName evidence="2">EamA domain-containing protein</fullName>
    </recommendedName>
</protein>
<feature type="transmembrane region" description="Helical" evidence="1">
    <location>
        <begin position="36"/>
        <end position="56"/>
    </location>
</feature>
<accession>A0A382NPC4</accession>